<dbReference type="AlphaFoldDB" id="D2H616"/>
<evidence type="ECO:0000313" key="8">
    <source>
        <dbReference type="EMBL" id="EFB25017.1"/>
    </source>
</evidence>
<gene>
    <name evidence="8" type="ORF">PANDA_005384</name>
</gene>
<feature type="chain" id="PRO_5003030775" description="Transmembrane protein 35B" evidence="7">
    <location>
        <begin position="22"/>
        <end position="235"/>
    </location>
</feature>
<dbReference type="InParanoid" id="D2H616"/>
<dbReference type="SUPFAM" id="SSF81321">
    <property type="entry name" value="Family A G protein-coupled receptor-like"/>
    <property type="match status" value="1"/>
</dbReference>
<organism evidence="8">
    <name type="scientific">Ailuropoda melanoleuca</name>
    <name type="common">Giant panda</name>
    <dbReference type="NCBI Taxonomy" id="9646"/>
    <lineage>
        <taxon>Eukaryota</taxon>
        <taxon>Metazoa</taxon>
        <taxon>Chordata</taxon>
        <taxon>Craniata</taxon>
        <taxon>Vertebrata</taxon>
        <taxon>Euteleostomi</taxon>
        <taxon>Mammalia</taxon>
        <taxon>Eutheria</taxon>
        <taxon>Laurasiatheria</taxon>
        <taxon>Carnivora</taxon>
        <taxon>Caniformia</taxon>
        <taxon>Ursidae</taxon>
        <taxon>Ailuropoda</taxon>
    </lineage>
</organism>
<evidence type="ECO:0000256" key="7">
    <source>
        <dbReference type="SAM" id="SignalP"/>
    </source>
</evidence>
<sequence>MALGLAALRVLLGGFFALTGAAKLSEISAPASEQMKALFVQFAEVFPLKMFGYQPDPMRYQGAVGFLQLLAGLLLVLGPSMLQEVSNLLLTLLMMGCDTSLSPARTWSKTSHSWHEIEGPRLPQFGPPRSEMNGSVGDPGVRGCSPWDDPARFIVVPAAYALALGLGLPANVAALAVFVRSGRRLGQALRLYLLNLALADPSKDSVFCPVVAAETTSLDLLHLQERQLLSQNNHV</sequence>
<feature type="transmembrane region" description="Helical" evidence="6">
    <location>
        <begin position="158"/>
        <end position="179"/>
    </location>
</feature>
<evidence type="ECO:0000256" key="6">
    <source>
        <dbReference type="SAM" id="Phobius"/>
    </source>
</evidence>
<feature type="signal peptide" evidence="7">
    <location>
        <begin position="1"/>
        <end position="21"/>
    </location>
</feature>
<evidence type="ECO:0000256" key="3">
    <source>
        <dbReference type="ARBA" id="ARBA00022692"/>
    </source>
</evidence>
<comment type="similarity">
    <text evidence="2">Belongs to the DoxX family.</text>
</comment>
<proteinExistence type="inferred from homology"/>
<dbReference type="GO" id="GO:0016020">
    <property type="term" value="C:membrane"/>
    <property type="evidence" value="ECO:0007669"/>
    <property type="project" value="UniProtKB-SubCell"/>
</dbReference>
<dbReference type="InterPro" id="IPR040399">
    <property type="entry name" value="TMEM35A/B"/>
</dbReference>
<comment type="subcellular location">
    <subcellularLocation>
        <location evidence="1">Membrane</location>
        <topology evidence="1">Multi-pass membrane protein</topology>
    </subcellularLocation>
</comment>
<evidence type="ECO:0000256" key="5">
    <source>
        <dbReference type="ARBA" id="ARBA00023136"/>
    </source>
</evidence>
<keyword evidence="4 6" id="KW-1133">Transmembrane helix</keyword>
<dbReference type="PANTHER" id="PTHR13163:SF2">
    <property type="entry name" value="TRANSMEMBRANE PROTEIN 35B"/>
    <property type="match status" value="1"/>
</dbReference>
<keyword evidence="3 6" id="KW-0812">Transmembrane</keyword>
<dbReference type="EMBL" id="GL192519">
    <property type="protein sequence ID" value="EFB25017.1"/>
    <property type="molecule type" value="Genomic_DNA"/>
</dbReference>
<evidence type="ECO:0000256" key="2">
    <source>
        <dbReference type="ARBA" id="ARBA00006679"/>
    </source>
</evidence>
<protein>
    <recommendedName>
        <fullName evidence="9">Transmembrane protein 35B</fullName>
    </recommendedName>
</protein>
<keyword evidence="5 6" id="KW-0472">Membrane</keyword>
<name>D2H616_AILME</name>
<keyword evidence="7" id="KW-0732">Signal</keyword>
<feature type="transmembrane region" description="Helical" evidence="6">
    <location>
        <begin position="60"/>
        <end position="78"/>
    </location>
</feature>
<accession>D2H616</accession>
<evidence type="ECO:0000256" key="4">
    <source>
        <dbReference type="ARBA" id="ARBA00022989"/>
    </source>
</evidence>
<evidence type="ECO:0000256" key="1">
    <source>
        <dbReference type="ARBA" id="ARBA00004141"/>
    </source>
</evidence>
<evidence type="ECO:0008006" key="9">
    <source>
        <dbReference type="Google" id="ProtNLM"/>
    </source>
</evidence>
<reference evidence="8" key="1">
    <citation type="journal article" date="2010" name="Nature">
        <title>The sequence and de novo assembly of the giant panda genome.</title>
        <authorList>
            <person name="Li R."/>
            <person name="Fan W."/>
            <person name="Tian G."/>
            <person name="Zhu H."/>
            <person name="He L."/>
            <person name="Cai J."/>
            <person name="Huang Q."/>
            <person name="Cai Q."/>
            <person name="Li B."/>
            <person name="Bai Y."/>
            <person name="Zhang Z."/>
            <person name="Zhang Y."/>
            <person name="Wang W."/>
            <person name="Li J."/>
            <person name="Wei F."/>
            <person name="Li H."/>
            <person name="Jian M."/>
            <person name="Li J."/>
            <person name="Zhang Z."/>
            <person name="Nielsen R."/>
            <person name="Li D."/>
            <person name="Gu W."/>
            <person name="Yang Z."/>
            <person name="Xuan Z."/>
            <person name="Ryder O.A."/>
            <person name="Leung F.C."/>
            <person name="Zhou Y."/>
            <person name="Cao J."/>
            <person name="Sun X."/>
            <person name="Fu Y."/>
            <person name="Fang X."/>
            <person name="Guo X."/>
            <person name="Wang B."/>
            <person name="Hou R."/>
            <person name="Shen F."/>
            <person name="Mu B."/>
            <person name="Ni P."/>
            <person name="Lin R."/>
            <person name="Qian W."/>
            <person name="Wang G."/>
            <person name="Yu C."/>
            <person name="Nie W."/>
            <person name="Wang J."/>
            <person name="Wu Z."/>
            <person name="Liang H."/>
            <person name="Min J."/>
            <person name="Wu Q."/>
            <person name="Cheng S."/>
            <person name="Ruan J."/>
            <person name="Wang M."/>
            <person name="Shi Z."/>
            <person name="Wen M."/>
            <person name="Liu B."/>
            <person name="Ren X."/>
            <person name="Zheng H."/>
            <person name="Dong D."/>
            <person name="Cook K."/>
            <person name="Shan G."/>
            <person name="Zhang H."/>
            <person name="Kosiol C."/>
            <person name="Xie X."/>
            <person name="Lu Z."/>
            <person name="Zheng H."/>
            <person name="Li Y."/>
            <person name="Steiner C.C."/>
            <person name="Lam T.T."/>
            <person name="Lin S."/>
            <person name="Zhang Q."/>
            <person name="Li G."/>
            <person name="Tian J."/>
            <person name="Gong T."/>
            <person name="Liu H."/>
            <person name="Zhang D."/>
            <person name="Fang L."/>
            <person name="Ye C."/>
            <person name="Zhang J."/>
            <person name="Hu W."/>
            <person name="Xu A."/>
            <person name="Ren Y."/>
            <person name="Zhang G."/>
            <person name="Bruford M.W."/>
            <person name="Li Q."/>
            <person name="Ma L."/>
            <person name="Guo Y."/>
            <person name="An N."/>
            <person name="Hu Y."/>
            <person name="Zheng Y."/>
            <person name="Shi Y."/>
            <person name="Li Z."/>
            <person name="Liu Q."/>
            <person name="Chen Y."/>
            <person name="Zhao J."/>
            <person name="Qu N."/>
            <person name="Zhao S."/>
            <person name="Tian F."/>
            <person name="Wang X."/>
            <person name="Wang H."/>
            <person name="Xu L."/>
            <person name="Liu X."/>
            <person name="Vinar T."/>
            <person name="Wang Y."/>
            <person name="Lam T.W."/>
            <person name="Yiu S.M."/>
            <person name="Liu S."/>
            <person name="Zhang H."/>
            <person name="Li D."/>
            <person name="Huang Y."/>
            <person name="Wang X."/>
            <person name="Yang G."/>
            <person name="Jiang Z."/>
            <person name="Wang J."/>
            <person name="Qin N."/>
            <person name="Li L."/>
            <person name="Li J."/>
            <person name="Bolund L."/>
            <person name="Kristiansen K."/>
            <person name="Wong G.K."/>
            <person name="Olson M."/>
            <person name="Zhang X."/>
            <person name="Li S."/>
            <person name="Yang H."/>
            <person name="Wang J."/>
            <person name="Wang J."/>
        </authorList>
    </citation>
    <scope>NUCLEOTIDE SEQUENCE [LARGE SCALE GENOMIC DNA]</scope>
</reference>
<dbReference type="PANTHER" id="PTHR13163">
    <property type="entry name" value="SPINAL CORD EXPRESSION PROTEIN 4"/>
    <property type="match status" value="1"/>
</dbReference>